<evidence type="ECO:0000256" key="2">
    <source>
        <dbReference type="ARBA" id="ARBA00022679"/>
    </source>
</evidence>
<dbReference type="PROSITE" id="PS00723">
    <property type="entry name" value="POLYPRENYL_SYNTHASE_1"/>
    <property type="match status" value="1"/>
</dbReference>
<gene>
    <name evidence="7" type="ORF">BDW02DRAFT_124502</name>
</gene>
<reference evidence="7" key="1">
    <citation type="submission" date="2020-01" db="EMBL/GenBank/DDBJ databases">
        <authorList>
            <consortium name="DOE Joint Genome Institute"/>
            <person name="Haridas S."/>
            <person name="Albert R."/>
            <person name="Binder M."/>
            <person name="Bloem J."/>
            <person name="Labutti K."/>
            <person name="Salamov A."/>
            <person name="Andreopoulos B."/>
            <person name="Baker S.E."/>
            <person name="Barry K."/>
            <person name="Bills G."/>
            <person name="Bluhm B.H."/>
            <person name="Cannon C."/>
            <person name="Castanera R."/>
            <person name="Culley D.E."/>
            <person name="Daum C."/>
            <person name="Ezra D."/>
            <person name="Gonzalez J.B."/>
            <person name="Henrissat B."/>
            <person name="Kuo A."/>
            <person name="Liang C."/>
            <person name="Lipzen A."/>
            <person name="Lutzoni F."/>
            <person name="Magnuson J."/>
            <person name="Mondo S."/>
            <person name="Nolan M."/>
            <person name="Ohm R."/>
            <person name="Pangilinan J."/>
            <person name="Park H.-J."/>
            <person name="Ramirez L."/>
            <person name="Alfaro M."/>
            <person name="Sun H."/>
            <person name="Tritt A."/>
            <person name="Yoshinaga Y."/>
            <person name="Zwiers L.-H."/>
            <person name="Turgeon B.G."/>
            <person name="Goodwin S.B."/>
            <person name="Spatafora J.W."/>
            <person name="Crous P.W."/>
            <person name="Grigoriev I.V."/>
        </authorList>
    </citation>
    <scope>NUCLEOTIDE SEQUENCE</scope>
    <source>
        <strain evidence="7">P77</strain>
    </source>
</reference>
<dbReference type="AlphaFoldDB" id="A0A6A5K6A8"/>
<dbReference type="PANTHER" id="PTHR12001:SF72">
    <property type="entry name" value="THIJ_PFPI FAMILY PROTEIN (AFU_ORTHOLOGUE AFUA_3G01210)-RELATED"/>
    <property type="match status" value="1"/>
</dbReference>
<dbReference type="Pfam" id="PF00348">
    <property type="entry name" value="polyprenyl_synt"/>
    <property type="match status" value="1"/>
</dbReference>
<dbReference type="OrthoDB" id="6921389at2759"/>
<dbReference type="InterPro" id="IPR033749">
    <property type="entry name" value="Polyprenyl_synt_CS"/>
</dbReference>
<proteinExistence type="inferred from homology"/>
<dbReference type="InterPro" id="IPR000092">
    <property type="entry name" value="Polyprenyl_synt"/>
</dbReference>
<organism evidence="7 8">
    <name type="scientific">Decorospora gaudefroyi</name>
    <dbReference type="NCBI Taxonomy" id="184978"/>
    <lineage>
        <taxon>Eukaryota</taxon>
        <taxon>Fungi</taxon>
        <taxon>Dikarya</taxon>
        <taxon>Ascomycota</taxon>
        <taxon>Pezizomycotina</taxon>
        <taxon>Dothideomycetes</taxon>
        <taxon>Pleosporomycetidae</taxon>
        <taxon>Pleosporales</taxon>
        <taxon>Pleosporineae</taxon>
        <taxon>Pleosporaceae</taxon>
        <taxon>Decorospora</taxon>
    </lineage>
</organism>
<evidence type="ECO:0000256" key="1">
    <source>
        <dbReference type="ARBA" id="ARBA00012382"/>
    </source>
</evidence>
<dbReference type="GO" id="GO:0046165">
    <property type="term" value="P:alcohol biosynthetic process"/>
    <property type="evidence" value="ECO:0007669"/>
    <property type="project" value="UniProtKB-ARBA"/>
</dbReference>
<evidence type="ECO:0000256" key="4">
    <source>
        <dbReference type="ARBA" id="ARBA00022842"/>
    </source>
</evidence>
<keyword evidence="2 5" id="KW-0808">Transferase</keyword>
<dbReference type="PANTHER" id="PTHR12001">
    <property type="entry name" value="GERANYLGERANYL PYROPHOSPHATE SYNTHASE"/>
    <property type="match status" value="1"/>
</dbReference>
<dbReference type="GO" id="GO:0046872">
    <property type="term" value="F:metal ion binding"/>
    <property type="evidence" value="ECO:0007669"/>
    <property type="project" value="UniProtKB-KW"/>
</dbReference>
<sequence length="427" mass="47551">MLVNSTPVINMEVEIPSPPALFLENGQYVAEATTPPYDGDQKTLGGSLAAQALPEPPSPPYQGNDENLARDLAVATTPVPPSRPYLEPESLALPSTPYQERGPVKSPTQWRSIPDDIVMAPYLYIKSLPGKGVRDMLIDALNIWLQVPQYQLGIIKKVVELLHTSSLMFDDIEDNSLLRRGRPTTHHIFGTGQTINSSTYILMSSVKKTLELGSPECVELVTEEVSNMLLGQSVDLHTTYLAKCPTEDEYISMVDHKTGALFRLAYRLMCLQSPCSSTVPDLEPLLILLGRYFQIRDDYMNLASSDYTDQKGFCEDLDEGKYSFPLIQFFNSAAGSRPFSPSLTSHVPVLELQNIIMTRNRSGAAQLSPSVKMYILQMLDSAGSLKYTLEVLARLDRDLGEELKYVEDMMGMRHVALRALVERLKVE</sequence>
<keyword evidence="3" id="KW-0479">Metal-binding</keyword>
<dbReference type="SUPFAM" id="SSF48576">
    <property type="entry name" value="Terpenoid synthases"/>
    <property type="match status" value="1"/>
</dbReference>
<protein>
    <recommendedName>
        <fullName evidence="1">geranylgeranyl diphosphate synthase</fullName>
        <ecNumber evidence="1">2.5.1.29</ecNumber>
    </recommendedName>
</protein>
<comment type="similarity">
    <text evidence="5">Belongs to the FPP/GGPP synthase family.</text>
</comment>
<accession>A0A6A5K6A8</accession>
<dbReference type="EC" id="2.5.1.29" evidence="1"/>
<dbReference type="EMBL" id="ML975415">
    <property type="protein sequence ID" value="KAF1829994.1"/>
    <property type="molecule type" value="Genomic_DNA"/>
</dbReference>
<name>A0A6A5K6A8_9PLEO</name>
<evidence type="ECO:0000256" key="5">
    <source>
        <dbReference type="RuleBase" id="RU004466"/>
    </source>
</evidence>
<keyword evidence="8" id="KW-1185">Reference proteome</keyword>
<dbReference type="GO" id="GO:0004311">
    <property type="term" value="F:geranylgeranyl diphosphate synthase activity"/>
    <property type="evidence" value="ECO:0007669"/>
    <property type="project" value="UniProtKB-EC"/>
</dbReference>
<evidence type="ECO:0000256" key="6">
    <source>
        <dbReference type="SAM" id="MobiDB-lite"/>
    </source>
</evidence>
<keyword evidence="4" id="KW-0460">Magnesium</keyword>
<evidence type="ECO:0000313" key="7">
    <source>
        <dbReference type="EMBL" id="KAF1829994.1"/>
    </source>
</evidence>
<dbReference type="GO" id="GO:0008299">
    <property type="term" value="P:isoprenoid biosynthetic process"/>
    <property type="evidence" value="ECO:0007669"/>
    <property type="project" value="InterPro"/>
</dbReference>
<dbReference type="CDD" id="cd00685">
    <property type="entry name" value="Trans_IPPS_HT"/>
    <property type="match status" value="1"/>
</dbReference>
<evidence type="ECO:0000313" key="8">
    <source>
        <dbReference type="Proteomes" id="UP000800040"/>
    </source>
</evidence>
<dbReference type="PROSITE" id="PS00444">
    <property type="entry name" value="POLYPRENYL_SYNTHASE_2"/>
    <property type="match status" value="1"/>
</dbReference>
<dbReference type="InterPro" id="IPR008949">
    <property type="entry name" value="Isoprenoid_synthase_dom_sf"/>
</dbReference>
<dbReference type="SFLD" id="SFLDS00005">
    <property type="entry name" value="Isoprenoid_Synthase_Type_I"/>
    <property type="match status" value="1"/>
</dbReference>
<dbReference type="GO" id="GO:0043386">
    <property type="term" value="P:mycotoxin biosynthetic process"/>
    <property type="evidence" value="ECO:0007669"/>
    <property type="project" value="UniProtKB-ARBA"/>
</dbReference>
<dbReference type="Proteomes" id="UP000800040">
    <property type="component" value="Unassembled WGS sequence"/>
</dbReference>
<dbReference type="Gene3D" id="1.10.600.10">
    <property type="entry name" value="Farnesyl Diphosphate Synthase"/>
    <property type="match status" value="1"/>
</dbReference>
<feature type="region of interest" description="Disordered" evidence="6">
    <location>
        <begin position="79"/>
        <end position="109"/>
    </location>
</feature>
<evidence type="ECO:0000256" key="3">
    <source>
        <dbReference type="ARBA" id="ARBA00022723"/>
    </source>
</evidence>
<feature type="region of interest" description="Disordered" evidence="6">
    <location>
        <begin position="34"/>
        <end position="66"/>
    </location>
</feature>